<protein>
    <recommendedName>
        <fullName evidence="1">Helix-turn-helix domain-containing protein</fullName>
    </recommendedName>
</protein>
<comment type="caution">
    <text evidence="2">The sequence shown here is derived from an EMBL/GenBank/DDBJ whole genome shotgun (WGS) entry which is preliminary data.</text>
</comment>
<name>A0A931DLG5_9ACTN</name>
<accession>A0A931DLG5</accession>
<dbReference type="EMBL" id="JADOUA010000001">
    <property type="protein sequence ID" value="MBG6088808.1"/>
    <property type="molecule type" value="Genomic_DNA"/>
</dbReference>
<feature type="domain" description="Helix-turn-helix" evidence="1">
    <location>
        <begin position="15"/>
        <end position="57"/>
    </location>
</feature>
<dbReference type="RefSeq" id="WP_231403781.1">
    <property type="nucleotide sequence ID" value="NZ_JADOUA010000001.1"/>
</dbReference>
<gene>
    <name evidence="2" type="ORF">IW256_002921</name>
</gene>
<dbReference type="Pfam" id="PF12728">
    <property type="entry name" value="HTH_17"/>
    <property type="match status" value="1"/>
</dbReference>
<dbReference type="InterPro" id="IPR041657">
    <property type="entry name" value="HTH_17"/>
</dbReference>
<proteinExistence type="predicted"/>
<dbReference type="AlphaFoldDB" id="A0A931DLG5"/>
<reference evidence="2" key="1">
    <citation type="submission" date="2020-11" db="EMBL/GenBank/DDBJ databases">
        <title>Sequencing the genomes of 1000 actinobacteria strains.</title>
        <authorList>
            <person name="Klenk H.-P."/>
        </authorList>
    </citation>
    <scope>NUCLEOTIDE SEQUENCE</scope>
    <source>
        <strain evidence="2">DSM 43175</strain>
    </source>
</reference>
<organism evidence="2 3">
    <name type="scientific">Actinomadura viridis</name>
    <dbReference type="NCBI Taxonomy" id="58110"/>
    <lineage>
        <taxon>Bacteria</taxon>
        <taxon>Bacillati</taxon>
        <taxon>Actinomycetota</taxon>
        <taxon>Actinomycetes</taxon>
        <taxon>Streptosporangiales</taxon>
        <taxon>Thermomonosporaceae</taxon>
        <taxon>Actinomadura</taxon>
    </lineage>
</organism>
<evidence type="ECO:0000313" key="2">
    <source>
        <dbReference type="EMBL" id="MBG6088808.1"/>
    </source>
</evidence>
<sequence>MRKNAASTEIHKVGLTVDDVAAIWRIPKGTVYRYAHESKWRRYTHNRRVHYHPDDVMTTLDPPV</sequence>
<keyword evidence="3" id="KW-1185">Reference proteome</keyword>
<evidence type="ECO:0000313" key="3">
    <source>
        <dbReference type="Proteomes" id="UP000614047"/>
    </source>
</evidence>
<evidence type="ECO:0000259" key="1">
    <source>
        <dbReference type="Pfam" id="PF12728"/>
    </source>
</evidence>
<dbReference type="Proteomes" id="UP000614047">
    <property type="component" value="Unassembled WGS sequence"/>
</dbReference>